<evidence type="ECO:0000256" key="1">
    <source>
        <dbReference type="SAM" id="MobiDB-lite"/>
    </source>
</evidence>
<sequence length="171" mass="18622">MSNSEKVLVLWNPPLAAMKAALSASRAVATISPSHTLTSRPYSSVASTAQQRSLSPSTLVRRRVGPVDRDEAFVYNKNPARPGGSRQHRGQSFDAASGSGMLLQPHTRVITSDQLAAEVQGIYAGLALLESKCIEYDSTQKETDLSQGQYHSLISLHWSLLHEHHDFLLAS</sequence>
<organism evidence="2 3">
    <name type="scientific">Metarhizium robertsii</name>
    <dbReference type="NCBI Taxonomy" id="568076"/>
    <lineage>
        <taxon>Eukaryota</taxon>
        <taxon>Fungi</taxon>
        <taxon>Dikarya</taxon>
        <taxon>Ascomycota</taxon>
        <taxon>Pezizomycotina</taxon>
        <taxon>Sordariomycetes</taxon>
        <taxon>Hypocreomycetidae</taxon>
        <taxon>Hypocreales</taxon>
        <taxon>Clavicipitaceae</taxon>
        <taxon>Metarhizium</taxon>
    </lineage>
</organism>
<dbReference type="HOGENOM" id="CLU_1566630_0_0_1"/>
<dbReference type="AlphaFoldDB" id="A0A0A1UMN7"/>
<accession>A0A0A1UMN7</accession>
<feature type="region of interest" description="Disordered" evidence="1">
    <location>
        <begin position="74"/>
        <end position="98"/>
    </location>
</feature>
<comment type="caution">
    <text evidence="2">The sequence shown here is derived from an EMBL/GenBank/DDBJ whole genome shotgun (WGS) entry which is preliminary data.</text>
</comment>
<dbReference type="Proteomes" id="UP000030151">
    <property type="component" value="Unassembled WGS sequence"/>
</dbReference>
<name>A0A0A1UMN7_9HYPO</name>
<feature type="region of interest" description="Disordered" evidence="1">
    <location>
        <begin position="36"/>
        <end position="56"/>
    </location>
</feature>
<proteinExistence type="predicted"/>
<protein>
    <submittedName>
        <fullName evidence="2">Uncharacterized protein</fullName>
    </submittedName>
</protein>
<reference evidence="2 3" key="1">
    <citation type="submission" date="2014-02" db="EMBL/GenBank/DDBJ databases">
        <title>The genome sequence of the entomopathogenic fungus Metarhizium robertsii ARSEF 2575.</title>
        <authorList>
            <person name="Giuliano Garisto Donzelli B."/>
            <person name="Roe B.A."/>
            <person name="Macmil S.L."/>
            <person name="Krasnoff S.B."/>
            <person name="Gibson D.M."/>
        </authorList>
    </citation>
    <scope>NUCLEOTIDE SEQUENCE [LARGE SCALE GENOMIC DNA]</scope>
    <source>
        <strain evidence="2 3">ARSEF 2575</strain>
    </source>
</reference>
<feature type="non-terminal residue" evidence="2">
    <location>
        <position position="171"/>
    </location>
</feature>
<evidence type="ECO:0000313" key="2">
    <source>
        <dbReference type="EMBL" id="EXU95065.1"/>
    </source>
</evidence>
<gene>
    <name evidence="2" type="ORF">X797_011847</name>
</gene>
<evidence type="ECO:0000313" key="3">
    <source>
        <dbReference type="Proteomes" id="UP000030151"/>
    </source>
</evidence>
<dbReference type="EMBL" id="JELW01000106">
    <property type="protein sequence ID" value="EXU95065.1"/>
    <property type="molecule type" value="Genomic_DNA"/>
</dbReference>